<dbReference type="EMBL" id="LRBS01000004">
    <property type="protein sequence ID" value="OII78212.1"/>
    <property type="molecule type" value="Genomic_DNA"/>
</dbReference>
<dbReference type="GO" id="GO:0006457">
    <property type="term" value="P:protein folding"/>
    <property type="evidence" value="ECO:0007669"/>
    <property type="project" value="InterPro"/>
</dbReference>
<dbReference type="GO" id="GO:0016272">
    <property type="term" value="C:prefoldin complex"/>
    <property type="evidence" value="ECO:0007669"/>
    <property type="project" value="InterPro"/>
</dbReference>
<dbReference type="GO" id="GO:0051082">
    <property type="term" value="F:unfolded protein binding"/>
    <property type="evidence" value="ECO:0007669"/>
    <property type="project" value="InterPro"/>
</dbReference>
<evidence type="ECO:0000313" key="3">
    <source>
        <dbReference type="EMBL" id="OII78212.1"/>
    </source>
</evidence>
<dbReference type="Proteomes" id="UP000186804">
    <property type="component" value="Unassembled WGS sequence"/>
</dbReference>
<dbReference type="PANTHER" id="PTHR12674">
    <property type="entry name" value="PREFOLDIN SUBUNIT 5"/>
    <property type="match status" value="1"/>
</dbReference>
<accession>A0A1J4MYQ3</accession>
<dbReference type="InterPro" id="IPR011599">
    <property type="entry name" value="PFD_alpha_archaea"/>
</dbReference>
<dbReference type="InterPro" id="IPR004127">
    <property type="entry name" value="Prefoldin_subunit_alpha"/>
</dbReference>
<dbReference type="Gene3D" id="1.10.287.370">
    <property type="match status" value="1"/>
</dbReference>
<evidence type="ECO:0000313" key="4">
    <source>
        <dbReference type="Proteomes" id="UP000186804"/>
    </source>
</evidence>
<evidence type="ECO:0000256" key="1">
    <source>
        <dbReference type="ARBA" id="ARBA00010048"/>
    </source>
</evidence>
<dbReference type="CDD" id="cd23157">
    <property type="entry name" value="Prefoldin_5"/>
    <property type="match status" value="1"/>
</dbReference>
<dbReference type="Pfam" id="PF02996">
    <property type="entry name" value="Prefoldin"/>
    <property type="match status" value="1"/>
</dbReference>
<organism evidence="3 4">
    <name type="scientific">Cryptosporidium andersoni</name>
    <dbReference type="NCBI Taxonomy" id="117008"/>
    <lineage>
        <taxon>Eukaryota</taxon>
        <taxon>Sar</taxon>
        <taxon>Alveolata</taxon>
        <taxon>Apicomplexa</taxon>
        <taxon>Conoidasida</taxon>
        <taxon>Coccidia</taxon>
        <taxon>Eucoccidiorida</taxon>
        <taxon>Eimeriorina</taxon>
        <taxon>Cryptosporidiidae</taxon>
        <taxon>Cryptosporidium</taxon>
    </lineage>
</organism>
<dbReference type="SUPFAM" id="SSF46579">
    <property type="entry name" value="Prefoldin"/>
    <property type="match status" value="1"/>
</dbReference>
<dbReference type="GO" id="GO:1990114">
    <property type="term" value="P:RNA polymerase II core complex assembly"/>
    <property type="evidence" value="ECO:0007669"/>
    <property type="project" value="TreeGrafter"/>
</dbReference>
<proteinExistence type="inferred from homology"/>
<dbReference type="GO" id="GO:0005737">
    <property type="term" value="C:cytoplasm"/>
    <property type="evidence" value="ECO:0007669"/>
    <property type="project" value="TreeGrafter"/>
</dbReference>
<reference evidence="3 4" key="1">
    <citation type="submission" date="2016-10" db="EMBL/GenBank/DDBJ databases">
        <title>Reductive evolution of mitochondrial metabolism and differential evolution of invasion-related proteins in Cryptosporidium.</title>
        <authorList>
            <person name="Liu S."/>
            <person name="Roellig D.M."/>
            <person name="Guo Y."/>
            <person name="Li N."/>
            <person name="Frace M.A."/>
            <person name="Tang K."/>
            <person name="Zhang L."/>
            <person name="Feng Y."/>
            <person name="Xiao L."/>
        </authorList>
    </citation>
    <scope>NUCLEOTIDE SEQUENCE [LARGE SCALE GENOMIC DNA]</scope>
    <source>
        <strain evidence="3">30847</strain>
    </source>
</reference>
<dbReference type="AlphaFoldDB" id="A0A1J4MYQ3"/>
<gene>
    <name evidence="3" type="ORF">cand_035140</name>
</gene>
<comment type="similarity">
    <text evidence="1">Belongs to the prefoldin subunit alpha family.</text>
</comment>
<dbReference type="OrthoDB" id="10267474at2759"/>
<feature type="region of interest" description="Disordered" evidence="2">
    <location>
        <begin position="1"/>
        <end position="21"/>
    </location>
</feature>
<dbReference type="RefSeq" id="XP_067070058.1">
    <property type="nucleotide sequence ID" value="XM_067213740.1"/>
</dbReference>
<dbReference type="GO" id="GO:1990113">
    <property type="term" value="P:RNA polymerase I assembly"/>
    <property type="evidence" value="ECO:0007669"/>
    <property type="project" value="TreeGrafter"/>
</dbReference>
<comment type="caution">
    <text evidence="3">The sequence shown here is derived from an EMBL/GenBank/DDBJ whole genome shotgun (WGS) entry which is preliminary data.</text>
</comment>
<feature type="compositionally biased region" description="Basic and acidic residues" evidence="2">
    <location>
        <begin position="1"/>
        <end position="14"/>
    </location>
</feature>
<dbReference type="GO" id="GO:1990115">
    <property type="term" value="P:RNA polymerase III assembly"/>
    <property type="evidence" value="ECO:0007669"/>
    <property type="project" value="TreeGrafter"/>
</dbReference>
<sequence>MSESVTDKAEEGSTKENIPLSSLPPAKLLQLREQVQQETSDLNLRLQHLNIALGRFKNSRESLENLKPKNKDCEILAPISQSVYIDAKLANVEEVLVDIGTGYHVEMPISKAKTHFDKKIELVRKSLDTCAKSLTDKNKIFDAINGILLDRIKANKEITK</sequence>
<dbReference type="InterPro" id="IPR009053">
    <property type="entry name" value="Prefoldin"/>
</dbReference>
<dbReference type="VEuPathDB" id="CryptoDB:cand_035140"/>
<protein>
    <submittedName>
        <fullName evidence="3">Prefoldin subunit 5</fullName>
    </submittedName>
</protein>
<dbReference type="NCBIfam" id="TIGR00293">
    <property type="entry name" value="prefoldin subunit alpha"/>
    <property type="match status" value="1"/>
</dbReference>
<evidence type="ECO:0000256" key="2">
    <source>
        <dbReference type="SAM" id="MobiDB-lite"/>
    </source>
</evidence>
<dbReference type="GeneID" id="92367698"/>
<name>A0A1J4MYQ3_9CRYT</name>
<keyword evidence="4" id="KW-1185">Reference proteome</keyword>
<dbReference type="PANTHER" id="PTHR12674:SF2">
    <property type="entry name" value="PREFOLDIN SUBUNIT 5"/>
    <property type="match status" value="1"/>
</dbReference>